<feature type="transmembrane region" description="Helical" evidence="1">
    <location>
        <begin position="218"/>
        <end position="238"/>
    </location>
</feature>
<sequence>MSVLPGQPAELTSRAAGLVASAEVILTVIQELRGIVADDEGKAVQALYEQNEQISSDLERIHPRYKGTADAITEYAVALTAAHEDAHRAQDDLDDALVAQSRADRALEDLNDQVNAADEPAPSLTDQVPGAQRAADDAQAAVGSARARIDAAREAMDAAAETAIRRIDAAIDSTNEGFWDKVGDFFSDIGDFLAGIADWIGDFLEDVVNLLKKIADTIVAILGALVVLLLIVAIGALFGTIGLIIGAIIAGVLAAFLIWSVLSDVTGDTPKVSETDPYKDAKRKEIPDDPSLANVLDGAGEVDELGKAEDSVVKITKVLGPDGWYYTVTLPSTQEWLSRFGDQGAVNDLDSNLALMLTPALQTQYERAVLEAMDQAGIGPDDPVMLVGFSQGGIMAGHLAAYNSDYNWQAVVAAGAPIDHMPIPDDIDVVSVQHNGDPVPRLDAITGDFDSIDHGSNWTSIRVDPPNPDPVLGVDVGAHSASAYSDTYQQHLAEVQANHPDLANFFNDDGYTDISYYHWSE</sequence>
<comment type="caution">
    <text evidence="2">The sequence shown here is derived from an EMBL/GenBank/DDBJ whole genome shotgun (WGS) entry which is preliminary data.</text>
</comment>
<keyword evidence="3" id="KW-1185">Reference proteome</keyword>
<name>A0A371NWB7_9MICO</name>
<dbReference type="EMBL" id="QUAB01000017">
    <property type="protein sequence ID" value="REJ07339.1"/>
    <property type="molecule type" value="Genomic_DNA"/>
</dbReference>
<dbReference type="InterPro" id="IPR029058">
    <property type="entry name" value="AB_hydrolase_fold"/>
</dbReference>
<keyword evidence="1" id="KW-0472">Membrane</keyword>
<dbReference type="OrthoDB" id="5095936at2"/>
<dbReference type="SUPFAM" id="SSF53474">
    <property type="entry name" value="alpha/beta-Hydrolases"/>
    <property type="match status" value="1"/>
</dbReference>
<reference evidence="2 3" key="1">
    <citation type="submission" date="2018-08" db="EMBL/GenBank/DDBJ databases">
        <title>Isolation, diversity and antifungal activity of Actinobacteria from cow dung.</title>
        <authorList>
            <person name="Ling L."/>
        </authorList>
    </citation>
    <scope>NUCLEOTIDE SEQUENCE [LARGE SCALE GENOMIC DNA]</scope>
    <source>
        <strain evidence="2 3">NEAU-LLE</strain>
    </source>
</reference>
<proteinExistence type="predicted"/>
<organism evidence="2 3">
    <name type="scientific">Microbacterium bovistercoris</name>
    <dbReference type="NCBI Taxonomy" id="2293570"/>
    <lineage>
        <taxon>Bacteria</taxon>
        <taxon>Bacillati</taxon>
        <taxon>Actinomycetota</taxon>
        <taxon>Actinomycetes</taxon>
        <taxon>Micrococcales</taxon>
        <taxon>Microbacteriaceae</taxon>
        <taxon>Microbacterium</taxon>
    </lineage>
</organism>
<dbReference type="Gene3D" id="3.40.50.1820">
    <property type="entry name" value="alpha/beta hydrolase"/>
    <property type="match status" value="1"/>
</dbReference>
<accession>A0A371NWB7</accession>
<dbReference type="Gene3D" id="1.20.120.330">
    <property type="entry name" value="Nucleotidyltransferases domain 2"/>
    <property type="match status" value="1"/>
</dbReference>
<keyword evidence="1" id="KW-1133">Transmembrane helix</keyword>
<dbReference type="RefSeq" id="WP_116241031.1">
    <property type="nucleotide sequence ID" value="NZ_QUAB01000017.1"/>
</dbReference>
<protein>
    <submittedName>
        <fullName evidence="2">Uncharacterized protein</fullName>
    </submittedName>
</protein>
<feature type="transmembrane region" description="Helical" evidence="1">
    <location>
        <begin position="244"/>
        <end position="262"/>
    </location>
</feature>
<gene>
    <name evidence="2" type="ORF">DY023_03835</name>
</gene>
<keyword evidence="1" id="KW-0812">Transmembrane</keyword>
<dbReference type="AlphaFoldDB" id="A0A371NWB7"/>
<evidence type="ECO:0000313" key="3">
    <source>
        <dbReference type="Proteomes" id="UP000262172"/>
    </source>
</evidence>
<evidence type="ECO:0000313" key="2">
    <source>
        <dbReference type="EMBL" id="REJ07339.1"/>
    </source>
</evidence>
<dbReference type="Proteomes" id="UP000262172">
    <property type="component" value="Unassembled WGS sequence"/>
</dbReference>
<evidence type="ECO:0000256" key="1">
    <source>
        <dbReference type="SAM" id="Phobius"/>
    </source>
</evidence>